<proteinExistence type="predicted"/>
<feature type="compositionally biased region" description="Low complexity" evidence="1">
    <location>
        <begin position="57"/>
        <end position="69"/>
    </location>
</feature>
<feature type="compositionally biased region" description="Basic residues" evidence="1">
    <location>
        <begin position="46"/>
        <end position="56"/>
    </location>
</feature>
<protein>
    <submittedName>
        <fullName evidence="2">Uncharacterized protein</fullName>
    </submittedName>
</protein>
<feature type="region of interest" description="Disordered" evidence="1">
    <location>
        <begin position="46"/>
        <end position="109"/>
    </location>
</feature>
<evidence type="ECO:0000313" key="3">
    <source>
        <dbReference type="Proteomes" id="UP001607302"/>
    </source>
</evidence>
<name>A0ABD2A7F5_VESSQ</name>
<dbReference type="AlphaFoldDB" id="A0ABD2A7F5"/>
<feature type="compositionally biased region" description="Low complexity" evidence="1">
    <location>
        <begin position="94"/>
        <end position="108"/>
    </location>
</feature>
<feature type="compositionally biased region" description="Acidic residues" evidence="1">
    <location>
        <begin position="78"/>
        <end position="89"/>
    </location>
</feature>
<dbReference type="Proteomes" id="UP001607302">
    <property type="component" value="Unassembled WGS sequence"/>
</dbReference>
<reference evidence="2 3" key="1">
    <citation type="journal article" date="2024" name="Ann. Entomol. Soc. Am.">
        <title>Genomic analyses of the southern and eastern yellowjacket wasps (Hymenoptera: Vespidae) reveal evolutionary signatures of social life.</title>
        <authorList>
            <person name="Catto M.A."/>
            <person name="Caine P.B."/>
            <person name="Orr S.E."/>
            <person name="Hunt B.G."/>
            <person name="Goodisman M.A.D."/>
        </authorList>
    </citation>
    <scope>NUCLEOTIDE SEQUENCE [LARGE SCALE GENOMIC DNA]</scope>
    <source>
        <strain evidence="2">233</strain>
        <tissue evidence="2">Head and thorax</tissue>
    </source>
</reference>
<evidence type="ECO:0000256" key="1">
    <source>
        <dbReference type="SAM" id="MobiDB-lite"/>
    </source>
</evidence>
<accession>A0ABD2A7F5</accession>
<organism evidence="2 3">
    <name type="scientific">Vespula squamosa</name>
    <name type="common">Southern yellow jacket</name>
    <name type="synonym">Wasp</name>
    <dbReference type="NCBI Taxonomy" id="30214"/>
    <lineage>
        <taxon>Eukaryota</taxon>
        <taxon>Metazoa</taxon>
        <taxon>Ecdysozoa</taxon>
        <taxon>Arthropoda</taxon>
        <taxon>Hexapoda</taxon>
        <taxon>Insecta</taxon>
        <taxon>Pterygota</taxon>
        <taxon>Neoptera</taxon>
        <taxon>Endopterygota</taxon>
        <taxon>Hymenoptera</taxon>
        <taxon>Apocrita</taxon>
        <taxon>Aculeata</taxon>
        <taxon>Vespoidea</taxon>
        <taxon>Vespidae</taxon>
        <taxon>Vespinae</taxon>
        <taxon>Vespula</taxon>
    </lineage>
</organism>
<sequence>MVEVGNKMGMVVLGVGVGQSWSARLEEIEEEATSSSQHYHHPHHYHHYQHQYHHHQQQPQQQVQPQQEQYQRHQQQEDSQEDDPYEYDEDIRPSTSSISSEFDSTSESYENEVARVLRLETYYSQTGSVPNNVPTTRVSAPCWDCKSCVEGTPLFLLGSPTDTPCTCISCQYS</sequence>
<gene>
    <name evidence="2" type="ORF">V1478_014133</name>
</gene>
<evidence type="ECO:0000313" key="2">
    <source>
        <dbReference type="EMBL" id="KAL2716457.1"/>
    </source>
</evidence>
<comment type="caution">
    <text evidence="2">The sequence shown here is derived from an EMBL/GenBank/DDBJ whole genome shotgun (WGS) entry which is preliminary data.</text>
</comment>
<keyword evidence="3" id="KW-1185">Reference proteome</keyword>
<dbReference type="EMBL" id="JAUDFV010000154">
    <property type="protein sequence ID" value="KAL2716457.1"/>
    <property type="molecule type" value="Genomic_DNA"/>
</dbReference>